<dbReference type="InterPro" id="IPR006671">
    <property type="entry name" value="Cyclin_N"/>
</dbReference>
<feature type="compositionally biased region" description="Acidic residues" evidence="6">
    <location>
        <begin position="270"/>
        <end position="286"/>
    </location>
</feature>
<dbReference type="SUPFAM" id="SSF47954">
    <property type="entry name" value="Cyclin-like"/>
    <property type="match status" value="1"/>
</dbReference>
<dbReference type="Pfam" id="PF00134">
    <property type="entry name" value="Cyclin_N"/>
    <property type="match status" value="1"/>
</dbReference>
<accession>A0A396GE81</accession>
<dbReference type="Gene3D" id="3.90.730.10">
    <property type="entry name" value="Ribonuclease T2-like"/>
    <property type="match status" value="1"/>
</dbReference>
<dbReference type="AlphaFoldDB" id="A0A396GE81"/>
<feature type="domain" description="Cyclin C-terminal" evidence="8">
    <location>
        <begin position="155"/>
        <end position="247"/>
    </location>
</feature>
<dbReference type="Gramene" id="rna45066">
    <property type="protein sequence ID" value="RHN39073.1"/>
    <property type="gene ID" value="gene45066"/>
</dbReference>
<evidence type="ECO:0000313" key="10">
    <source>
        <dbReference type="Proteomes" id="UP000265566"/>
    </source>
</evidence>
<evidence type="ECO:0000256" key="4">
    <source>
        <dbReference type="ARBA" id="ARBA00032263"/>
    </source>
</evidence>
<gene>
    <name evidence="9" type="ORF">MtrunA17_Chr8g0339941</name>
</gene>
<evidence type="ECO:0000256" key="2">
    <source>
        <dbReference type="ARBA" id="ARBA00011177"/>
    </source>
</evidence>
<feature type="domain" description="Cyclin N-terminal" evidence="7">
    <location>
        <begin position="17"/>
        <end position="150"/>
    </location>
</feature>
<dbReference type="GO" id="GO:0016787">
    <property type="term" value="F:hydrolase activity"/>
    <property type="evidence" value="ECO:0007669"/>
    <property type="project" value="UniProtKB-KW"/>
</dbReference>
<name>A0A396GE81_MEDTR</name>
<dbReference type="Pfam" id="PF02984">
    <property type="entry name" value="Cyclin_C"/>
    <property type="match status" value="1"/>
</dbReference>
<dbReference type="Proteomes" id="UP000265566">
    <property type="component" value="Chromosome 8"/>
</dbReference>
<comment type="similarity">
    <text evidence="1 5">Belongs to the RNase T2 family.</text>
</comment>
<dbReference type="PANTHER" id="PTHR11240:SF22">
    <property type="entry name" value="RIBONUCLEASE T2"/>
    <property type="match status" value="1"/>
</dbReference>
<keyword evidence="9" id="KW-0378">Hydrolase</keyword>
<keyword evidence="3" id="KW-0195">Cyclin</keyword>
<evidence type="ECO:0000256" key="6">
    <source>
        <dbReference type="SAM" id="MobiDB-lite"/>
    </source>
</evidence>
<dbReference type="GO" id="GO:0003723">
    <property type="term" value="F:RNA binding"/>
    <property type="evidence" value="ECO:0007669"/>
    <property type="project" value="InterPro"/>
</dbReference>
<sequence length="626" mass="71724">MDDSEPEFQVPARKELDIIKNYFNVESEFIAAADFFTSFRDILFRNLAVSVIVKFSRSDDPDSFIPYLVMNYFNLFKSQHKLNLEDVEGRTETERVRLIAVSCLTISAKMRTNSFSVDRFLENLYRDMNVRITPPMVMRMELLILQELQLPMRSVTAFCFLNYYYPYFKKFCGFKRHSINEIIVQAQGEHAFAHCMPSHIAISAFLAAVKTQYPSKYSEIAKDITSKIGLQGQVKECVKKMVDLCNRLNIQIESTESGTRSTSSKVTAVPEEEIKEAGTSEEDEDEEWTGLIKQVQDMGKRKARVQVLVQAEELLDDEVRLASGNEVMVVDTSDKKDVKETSLAKGKGKAMERSILDIAEVELKWPTDDKGRNKARIKVGSGKLRRFYSLLCIVLILMQSCESVNAKSSFDFTSSFDYYRLSETWVGTFCRSSRCDKSFVDDRFTIHGLWFDKYPTHCSNEPPSQKNKNKNKERYEIPDDLYGALMTEWPSLTGGKHQNLWMHEWSKHGDSVGFRPPTYFKTALELHNKCRVQQALAKEGIKPGGAEISFKTFKEALEKQGLGKTELMCNQRNQITEIRCCFCRGTKKRMRCPRKYGHRCEGKKNNLPVPRGSETPKGRVVGCIAA</sequence>
<evidence type="ECO:0000256" key="1">
    <source>
        <dbReference type="ARBA" id="ARBA00007469"/>
    </source>
</evidence>
<dbReference type="GO" id="GO:0033897">
    <property type="term" value="F:ribonuclease T2 activity"/>
    <property type="evidence" value="ECO:0007669"/>
    <property type="project" value="InterPro"/>
</dbReference>
<dbReference type="InterPro" id="IPR001568">
    <property type="entry name" value="RNase_T2-like"/>
</dbReference>
<dbReference type="Pfam" id="PF00445">
    <property type="entry name" value="Ribonuclease_T2"/>
    <property type="match status" value="1"/>
</dbReference>
<proteinExistence type="inferred from homology"/>
<evidence type="ECO:0000256" key="5">
    <source>
        <dbReference type="RuleBase" id="RU004328"/>
    </source>
</evidence>
<dbReference type="PANTHER" id="PTHR11240">
    <property type="entry name" value="RIBONUCLEASE T2"/>
    <property type="match status" value="1"/>
</dbReference>
<dbReference type="SUPFAM" id="SSF55895">
    <property type="entry name" value="Ribonuclease Rh-like"/>
    <property type="match status" value="1"/>
</dbReference>
<protein>
    <recommendedName>
        <fullName evidence="4">B-like cyclin</fullName>
    </recommendedName>
</protein>
<dbReference type="EMBL" id="PSQE01000008">
    <property type="protein sequence ID" value="RHN39073.1"/>
    <property type="molecule type" value="Genomic_DNA"/>
</dbReference>
<evidence type="ECO:0000259" key="8">
    <source>
        <dbReference type="Pfam" id="PF02984"/>
    </source>
</evidence>
<evidence type="ECO:0000256" key="3">
    <source>
        <dbReference type="ARBA" id="ARBA00023127"/>
    </source>
</evidence>
<comment type="caution">
    <text evidence="9">The sequence shown here is derived from an EMBL/GenBank/DDBJ whole genome shotgun (WGS) entry which is preliminary data.</text>
</comment>
<comment type="subunit">
    <text evidence="2">Interacts with the CDC2 protein kinase to form a serine/threonine kinase holoenzyme complex also known as maturation promoting factor (MPF). The cyclin subunit imparts substrate specificity to the complex.</text>
</comment>
<dbReference type="InterPro" id="IPR036915">
    <property type="entry name" value="Cyclin-like_sf"/>
</dbReference>
<reference evidence="10" key="1">
    <citation type="journal article" date="2018" name="Nat. Plants">
        <title>Whole-genome landscape of Medicago truncatula symbiotic genes.</title>
        <authorList>
            <person name="Pecrix Y."/>
            <person name="Staton S.E."/>
            <person name="Sallet E."/>
            <person name="Lelandais-Briere C."/>
            <person name="Moreau S."/>
            <person name="Carrere S."/>
            <person name="Blein T."/>
            <person name="Jardinaud M.F."/>
            <person name="Latrasse D."/>
            <person name="Zouine M."/>
            <person name="Zahm M."/>
            <person name="Kreplak J."/>
            <person name="Mayjonade B."/>
            <person name="Satge C."/>
            <person name="Perez M."/>
            <person name="Cauet S."/>
            <person name="Marande W."/>
            <person name="Chantry-Darmon C."/>
            <person name="Lopez-Roques C."/>
            <person name="Bouchez O."/>
            <person name="Berard A."/>
            <person name="Debelle F."/>
            <person name="Munos S."/>
            <person name="Bendahmane A."/>
            <person name="Berges H."/>
            <person name="Niebel A."/>
            <person name="Buitink J."/>
            <person name="Frugier F."/>
            <person name="Benhamed M."/>
            <person name="Crespi M."/>
            <person name="Gouzy J."/>
            <person name="Gamas P."/>
        </authorList>
    </citation>
    <scope>NUCLEOTIDE SEQUENCE [LARGE SCALE GENOMIC DNA]</scope>
    <source>
        <strain evidence="10">cv. Jemalong A17</strain>
    </source>
</reference>
<organism evidence="9 10">
    <name type="scientific">Medicago truncatula</name>
    <name type="common">Barrel medic</name>
    <name type="synonym">Medicago tribuloides</name>
    <dbReference type="NCBI Taxonomy" id="3880"/>
    <lineage>
        <taxon>Eukaryota</taxon>
        <taxon>Viridiplantae</taxon>
        <taxon>Streptophyta</taxon>
        <taxon>Embryophyta</taxon>
        <taxon>Tracheophyta</taxon>
        <taxon>Spermatophyta</taxon>
        <taxon>Magnoliopsida</taxon>
        <taxon>eudicotyledons</taxon>
        <taxon>Gunneridae</taxon>
        <taxon>Pentapetalae</taxon>
        <taxon>rosids</taxon>
        <taxon>fabids</taxon>
        <taxon>Fabales</taxon>
        <taxon>Fabaceae</taxon>
        <taxon>Papilionoideae</taxon>
        <taxon>50 kb inversion clade</taxon>
        <taxon>NPAAA clade</taxon>
        <taxon>Hologalegina</taxon>
        <taxon>IRL clade</taxon>
        <taxon>Trifolieae</taxon>
        <taxon>Medicago</taxon>
    </lineage>
</organism>
<dbReference type="InterPro" id="IPR004367">
    <property type="entry name" value="Cyclin_C-dom"/>
</dbReference>
<dbReference type="Gene3D" id="1.10.472.10">
    <property type="entry name" value="Cyclin-like"/>
    <property type="match status" value="2"/>
</dbReference>
<feature type="region of interest" description="Disordered" evidence="6">
    <location>
        <begin position="256"/>
        <end position="286"/>
    </location>
</feature>
<evidence type="ECO:0000259" key="7">
    <source>
        <dbReference type="Pfam" id="PF00134"/>
    </source>
</evidence>
<dbReference type="InterPro" id="IPR036430">
    <property type="entry name" value="RNase_T2-like_sf"/>
</dbReference>
<evidence type="ECO:0000313" key="9">
    <source>
        <dbReference type="EMBL" id="RHN39073.1"/>
    </source>
</evidence>